<evidence type="ECO:0000313" key="3">
    <source>
        <dbReference type="Proteomes" id="UP000274504"/>
    </source>
</evidence>
<feature type="compositionally biased region" description="Polar residues" evidence="1">
    <location>
        <begin position="475"/>
        <end position="502"/>
    </location>
</feature>
<reference evidence="4" key="1">
    <citation type="submission" date="2017-02" db="UniProtKB">
        <authorList>
            <consortium name="WormBaseParasite"/>
        </authorList>
    </citation>
    <scope>IDENTIFICATION</scope>
</reference>
<dbReference type="Gene3D" id="1.10.555.10">
    <property type="entry name" value="Rho GTPase activation protein"/>
    <property type="match status" value="1"/>
</dbReference>
<sequence length="548" mass="62271">MKSALMNPDEQVFEKGSMKLGLLIGNKRGRSLSPVSQGSKKRRASPMNWLIRRKSFETKPSESSFKDLYTPVKDNWTEPKTPSKDESVKLNGSPSLTPSSTIIITSFAPASPDFFDDDLVQPDRSLNDLRAYYSRPFVSLVSLYLKNIEIHLKDLDSLAKDIQKDEANCRTLISSSTRPPSPIAKMLKVCKSIAIDDAKKQYSSEWYRVIYVMINHLINERRYSYKQIFRRNAVVRHVKLLEAEMLYRIKREERPLVSHECVLRTSCDITRILTQFDAGAVANVLTRILKVNGPLFPEKLHYLLKQLYKPGVNFTPEHEGEITVQCRAMRLLLQLAPSYHLEYIYRPLGHLLALITEDPVCEVKPEGTGVLFGPTFMVSGNAPVSDLQDAKNFYPVRLLVEISKRDMPRDGSNNFGPFRLPSLFLSDCQKNLDSLQTETSPPMKCSFRYNSRGSLDSSSGKSQLKSPKRKLFDWSSPSEVQKSSISKLQPQTPLFDTTNVDSPLSLHTPKNRLNSPMHFQVKRNAFGQGPLKPRLGDDKSNEKQENTH</sequence>
<evidence type="ECO:0000313" key="2">
    <source>
        <dbReference type="EMBL" id="VDL61308.1"/>
    </source>
</evidence>
<evidence type="ECO:0000313" key="4">
    <source>
        <dbReference type="WBParaSite" id="HDID_0000899201-mRNA-1"/>
    </source>
</evidence>
<protein>
    <submittedName>
        <fullName evidence="4">Rho-GAP domain-containing protein</fullName>
    </submittedName>
</protein>
<dbReference type="SUPFAM" id="SSF48350">
    <property type="entry name" value="GTPase activation domain, GAP"/>
    <property type="match status" value="1"/>
</dbReference>
<feature type="compositionally biased region" description="Basic and acidic residues" evidence="1">
    <location>
        <begin position="75"/>
        <end position="88"/>
    </location>
</feature>
<dbReference type="InterPro" id="IPR008936">
    <property type="entry name" value="Rho_GTPase_activation_prot"/>
</dbReference>
<dbReference type="AlphaFoldDB" id="A0A0R3SU46"/>
<feature type="region of interest" description="Disordered" evidence="1">
    <location>
        <begin position="74"/>
        <end position="93"/>
    </location>
</feature>
<dbReference type="OrthoDB" id="6237019at2759"/>
<name>A0A0R3SU46_HYMDI</name>
<dbReference type="Proteomes" id="UP000274504">
    <property type="component" value="Unassembled WGS sequence"/>
</dbReference>
<dbReference type="WBParaSite" id="HDID_0000899201-mRNA-1">
    <property type="protein sequence ID" value="HDID_0000899201-mRNA-1"/>
    <property type="gene ID" value="HDID_0000899201"/>
</dbReference>
<gene>
    <name evidence="2" type="ORF">HDID_LOCUS8990</name>
</gene>
<proteinExistence type="predicted"/>
<dbReference type="EMBL" id="UYSG01011185">
    <property type="protein sequence ID" value="VDL61308.1"/>
    <property type="molecule type" value="Genomic_DNA"/>
</dbReference>
<accession>A0A0R3SU46</accession>
<feature type="region of interest" description="Disordered" evidence="1">
    <location>
        <begin position="435"/>
        <end position="548"/>
    </location>
</feature>
<evidence type="ECO:0000256" key="1">
    <source>
        <dbReference type="SAM" id="MobiDB-lite"/>
    </source>
</evidence>
<feature type="compositionally biased region" description="Low complexity" evidence="1">
    <location>
        <begin position="451"/>
        <end position="465"/>
    </location>
</feature>
<organism evidence="4">
    <name type="scientific">Hymenolepis diminuta</name>
    <name type="common">Rat tapeworm</name>
    <dbReference type="NCBI Taxonomy" id="6216"/>
    <lineage>
        <taxon>Eukaryota</taxon>
        <taxon>Metazoa</taxon>
        <taxon>Spiralia</taxon>
        <taxon>Lophotrochozoa</taxon>
        <taxon>Platyhelminthes</taxon>
        <taxon>Cestoda</taxon>
        <taxon>Eucestoda</taxon>
        <taxon>Cyclophyllidea</taxon>
        <taxon>Hymenolepididae</taxon>
        <taxon>Hymenolepis</taxon>
    </lineage>
</organism>
<feature type="compositionally biased region" description="Basic and acidic residues" evidence="1">
    <location>
        <begin position="534"/>
        <end position="548"/>
    </location>
</feature>
<reference evidence="2 3" key="2">
    <citation type="submission" date="2018-11" db="EMBL/GenBank/DDBJ databases">
        <authorList>
            <consortium name="Pathogen Informatics"/>
        </authorList>
    </citation>
    <scope>NUCLEOTIDE SEQUENCE [LARGE SCALE GENOMIC DNA]</scope>
</reference>